<keyword evidence="2" id="KW-0731">Sigma factor</keyword>
<dbReference type="GO" id="GO:0003677">
    <property type="term" value="F:DNA binding"/>
    <property type="evidence" value="ECO:0007669"/>
    <property type="project" value="UniProtKB-KW"/>
</dbReference>
<dbReference type="PIRSF" id="PIRSF000770">
    <property type="entry name" value="RNA_pol_sigma-SigE/K"/>
    <property type="match status" value="1"/>
</dbReference>
<evidence type="ECO:0000256" key="1">
    <source>
        <dbReference type="ARBA" id="ARBA00023015"/>
    </source>
</evidence>
<organism evidence="6 7">
    <name type="scientific">Anaeromyxobacter dehalogenans (strain ATCC BAA-258 / DSM 21875 / 2CP-1)</name>
    <dbReference type="NCBI Taxonomy" id="455488"/>
    <lineage>
        <taxon>Bacteria</taxon>
        <taxon>Pseudomonadati</taxon>
        <taxon>Myxococcota</taxon>
        <taxon>Myxococcia</taxon>
        <taxon>Myxococcales</taxon>
        <taxon>Cystobacterineae</taxon>
        <taxon>Anaeromyxobacteraceae</taxon>
        <taxon>Anaeromyxobacter</taxon>
    </lineage>
</organism>
<feature type="domain" description="RNA polymerase sigma-70" evidence="5">
    <location>
        <begin position="199"/>
        <end position="225"/>
    </location>
</feature>
<dbReference type="HOGENOM" id="CLU_014793_8_1_7"/>
<dbReference type="PANTHER" id="PTHR30385:SF7">
    <property type="entry name" value="RNA POLYMERASE SIGMA FACTOR FLIA"/>
    <property type="match status" value="1"/>
</dbReference>
<evidence type="ECO:0000256" key="4">
    <source>
        <dbReference type="ARBA" id="ARBA00023163"/>
    </source>
</evidence>
<dbReference type="PRINTS" id="PR00046">
    <property type="entry name" value="SIGMA70FCT"/>
</dbReference>
<sequence length="232" mass="25504">MHAALAALARYGPPAPEPDDALLRRHAPLLDRCARRLAARTGHAVEPGDLWSAGAMGLLEAARRYDPAHDVRFETFAEHRVRGAMLDELRRMDHLPRRLRADADRVLAARARLEQSLGREPDPVEVAEAAELPAEQVGELLLLASPPVPVEDDLAPTPALPADEALGAAERRRALARMVAALPERLQVLLALYYDEALTYREIAKVLGVSEPRVCQLHAEAVKRLRALMSDT</sequence>
<dbReference type="GO" id="GO:0006352">
    <property type="term" value="P:DNA-templated transcription initiation"/>
    <property type="evidence" value="ECO:0007669"/>
    <property type="project" value="InterPro"/>
</dbReference>
<evidence type="ECO:0000256" key="3">
    <source>
        <dbReference type="ARBA" id="ARBA00023125"/>
    </source>
</evidence>
<dbReference type="InterPro" id="IPR007630">
    <property type="entry name" value="RNA_pol_sigma70_r4"/>
</dbReference>
<keyword evidence="1" id="KW-0805">Transcription regulation</keyword>
<dbReference type="RefSeq" id="WP_012633721.1">
    <property type="nucleotide sequence ID" value="NC_011891.1"/>
</dbReference>
<dbReference type="PANTHER" id="PTHR30385">
    <property type="entry name" value="SIGMA FACTOR F FLAGELLAR"/>
    <property type="match status" value="1"/>
</dbReference>
<dbReference type="GO" id="GO:0016987">
    <property type="term" value="F:sigma factor activity"/>
    <property type="evidence" value="ECO:0007669"/>
    <property type="project" value="UniProtKB-KW"/>
</dbReference>
<dbReference type="InterPro" id="IPR013325">
    <property type="entry name" value="RNA_pol_sigma_r2"/>
</dbReference>
<dbReference type="InterPro" id="IPR000943">
    <property type="entry name" value="RNA_pol_sigma70"/>
</dbReference>
<dbReference type="KEGG" id="acp:A2cp1_2598"/>
<keyword evidence="3" id="KW-0238">DNA-binding</keyword>
<evidence type="ECO:0000313" key="6">
    <source>
        <dbReference type="EMBL" id="ACL65935.1"/>
    </source>
</evidence>
<reference evidence="6" key="1">
    <citation type="submission" date="2009-01" db="EMBL/GenBank/DDBJ databases">
        <title>Complete sequence of Anaeromyxobacter dehalogenans 2CP-1.</title>
        <authorList>
            <consortium name="US DOE Joint Genome Institute"/>
            <person name="Lucas S."/>
            <person name="Copeland A."/>
            <person name="Lapidus A."/>
            <person name="Glavina del Rio T."/>
            <person name="Dalin E."/>
            <person name="Tice H."/>
            <person name="Bruce D."/>
            <person name="Goodwin L."/>
            <person name="Pitluck S."/>
            <person name="Saunders E."/>
            <person name="Brettin T."/>
            <person name="Detter J.C."/>
            <person name="Han C."/>
            <person name="Larimer F."/>
            <person name="Land M."/>
            <person name="Hauser L."/>
            <person name="Kyrpides N."/>
            <person name="Ovchinnikova G."/>
            <person name="Beliaev A.S."/>
            <person name="Richardson P."/>
        </authorList>
    </citation>
    <scope>NUCLEOTIDE SEQUENCE</scope>
    <source>
        <strain evidence="6">2CP-1</strain>
    </source>
</reference>
<dbReference type="Pfam" id="PF04545">
    <property type="entry name" value="Sigma70_r4"/>
    <property type="match status" value="1"/>
</dbReference>
<dbReference type="PROSITE" id="PS00716">
    <property type="entry name" value="SIGMA70_2"/>
    <property type="match status" value="1"/>
</dbReference>
<protein>
    <submittedName>
        <fullName evidence="6">RNA polymerase, sigma 28 subunit, FliA/WhiG</fullName>
    </submittedName>
</protein>
<dbReference type="SUPFAM" id="SSF88946">
    <property type="entry name" value="Sigma2 domain of RNA polymerase sigma factors"/>
    <property type="match status" value="1"/>
</dbReference>
<keyword evidence="7" id="KW-1185">Reference proteome</keyword>
<dbReference type="Pfam" id="PF04539">
    <property type="entry name" value="Sigma70_r3"/>
    <property type="match status" value="1"/>
</dbReference>
<dbReference type="EMBL" id="CP001359">
    <property type="protein sequence ID" value="ACL65935.1"/>
    <property type="molecule type" value="Genomic_DNA"/>
</dbReference>
<dbReference type="Gene3D" id="1.20.140.160">
    <property type="match status" value="1"/>
</dbReference>
<dbReference type="SUPFAM" id="SSF88659">
    <property type="entry name" value="Sigma3 and sigma4 domains of RNA polymerase sigma factors"/>
    <property type="match status" value="2"/>
</dbReference>
<dbReference type="InterPro" id="IPR014284">
    <property type="entry name" value="RNA_pol_sigma-70_dom"/>
</dbReference>
<proteinExistence type="predicted"/>
<evidence type="ECO:0000256" key="2">
    <source>
        <dbReference type="ARBA" id="ARBA00023082"/>
    </source>
</evidence>
<dbReference type="InterPro" id="IPR012845">
    <property type="entry name" value="RNA_pol_sigma_FliA_WhiG"/>
</dbReference>
<dbReference type="Proteomes" id="UP000007089">
    <property type="component" value="Chromosome"/>
</dbReference>
<dbReference type="NCBIfam" id="TIGR02937">
    <property type="entry name" value="sigma70-ECF"/>
    <property type="match status" value="1"/>
</dbReference>
<dbReference type="GO" id="GO:0003899">
    <property type="term" value="F:DNA-directed RNA polymerase activity"/>
    <property type="evidence" value="ECO:0007669"/>
    <property type="project" value="InterPro"/>
</dbReference>
<dbReference type="NCBIfam" id="TIGR02479">
    <property type="entry name" value="FliA_WhiG"/>
    <property type="match status" value="1"/>
</dbReference>
<evidence type="ECO:0000313" key="7">
    <source>
        <dbReference type="Proteomes" id="UP000007089"/>
    </source>
</evidence>
<dbReference type="Gene3D" id="1.10.1740.10">
    <property type="match status" value="1"/>
</dbReference>
<dbReference type="InterPro" id="IPR007624">
    <property type="entry name" value="RNA_pol_sigma70_r3"/>
</dbReference>
<keyword evidence="4" id="KW-0804">Transcription</keyword>
<dbReference type="InterPro" id="IPR007627">
    <property type="entry name" value="RNA_pol_sigma70_r2"/>
</dbReference>
<dbReference type="InterPro" id="IPR013324">
    <property type="entry name" value="RNA_pol_sigma_r3/r4-like"/>
</dbReference>
<evidence type="ECO:0000259" key="5">
    <source>
        <dbReference type="PROSITE" id="PS00716"/>
    </source>
</evidence>
<dbReference type="Pfam" id="PF04542">
    <property type="entry name" value="Sigma70_r2"/>
    <property type="match status" value="1"/>
</dbReference>
<accession>B8JD86</accession>
<name>B8JD86_ANAD2</name>
<dbReference type="AlphaFoldDB" id="B8JD86"/>
<dbReference type="CDD" id="cd06171">
    <property type="entry name" value="Sigma70_r4"/>
    <property type="match status" value="1"/>
</dbReference>
<gene>
    <name evidence="6" type="ordered locus">A2cp1_2598</name>
</gene>